<proteinExistence type="predicted"/>
<dbReference type="Proteomes" id="UP001312893">
    <property type="component" value="Unassembled WGS sequence"/>
</dbReference>
<comment type="caution">
    <text evidence="2">The sequence shown here is derived from an EMBL/GenBank/DDBJ whole genome shotgun (WGS) entry which is preliminary data.</text>
</comment>
<name>A0ABU9F5J6_9ENTR</name>
<keyword evidence="3" id="KW-1185">Reference proteome</keyword>
<gene>
    <name evidence="2" type="ORF">QFI96_001340</name>
</gene>
<dbReference type="Pfam" id="PF05016">
    <property type="entry name" value="ParE_toxin"/>
    <property type="match status" value="1"/>
</dbReference>
<reference evidence="2 3" key="1">
    <citation type="submission" date="2024-04" db="EMBL/GenBank/DDBJ databases">
        <title>Two novel Raoultella species associated with bleeding cankers of broadleaf hosts, Raoultella scottia sp. nov. and Raoultella lignicola sp. nov.</title>
        <authorList>
            <person name="Brady C.L."/>
        </authorList>
    </citation>
    <scope>NUCLEOTIDE SEQUENCE [LARGE SCALE GENOMIC DNA]</scope>
    <source>
        <strain evidence="2 3">TW_WC1a.1</strain>
    </source>
</reference>
<evidence type="ECO:0000313" key="2">
    <source>
        <dbReference type="EMBL" id="MEL0550344.1"/>
    </source>
</evidence>
<dbReference type="InterPro" id="IPR035093">
    <property type="entry name" value="RelE/ParE_toxin_dom_sf"/>
</dbReference>
<protein>
    <submittedName>
        <fullName evidence="2">Type II toxin-antitoxin system RelE/ParE family toxin</fullName>
    </submittedName>
</protein>
<accession>A0ABU9F5J6</accession>
<evidence type="ECO:0000313" key="3">
    <source>
        <dbReference type="Proteomes" id="UP001312893"/>
    </source>
</evidence>
<dbReference type="Gene3D" id="3.30.2310.20">
    <property type="entry name" value="RelE-like"/>
    <property type="match status" value="1"/>
</dbReference>
<evidence type="ECO:0000256" key="1">
    <source>
        <dbReference type="ARBA" id="ARBA00022649"/>
    </source>
</evidence>
<dbReference type="EMBL" id="JARXNK020000094">
    <property type="protein sequence ID" value="MEL0550344.1"/>
    <property type="molecule type" value="Genomic_DNA"/>
</dbReference>
<keyword evidence="1" id="KW-1277">Toxin-antitoxin system</keyword>
<dbReference type="RefSeq" id="WP_331850789.1">
    <property type="nucleotide sequence ID" value="NZ_JARXNK020000094.1"/>
</dbReference>
<sequence>MKEIELTPRAIEDLETIWFYSYEQFGPATAEEYIEKISAVFGVLTEHQIGTHRPELGNDMHSLPVEKHVIFFVPSQTVITVIRILSQAQYVLRHSPWR</sequence>
<organism evidence="2 3">
    <name type="scientific">Raoultella lignicola</name>
    <dbReference type="NCBI Taxonomy" id="3040939"/>
    <lineage>
        <taxon>Bacteria</taxon>
        <taxon>Pseudomonadati</taxon>
        <taxon>Pseudomonadota</taxon>
        <taxon>Gammaproteobacteria</taxon>
        <taxon>Enterobacterales</taxon>
        <taxon>Enterobacteriaceae</taxon>
        <taxon>Klebsiella/Raoultella group</taxon>
        <taxon>Raoultella</taxon>
    </lineage>
</organism>
<dbReference type="InterPro" id="IPR007712">
    <property type="entry name" value="RelE/ParE_toxin"/>
</dbReference>